<comment type="similarity">
    <text evidence="1 2">Belongs to the BioY family.</text>
</comment>
<evidence type="ECO:0000256" key="1">
    <source>
        <dbReference type="ARBA" id="ARBA00010692"/>
    </source>
</evidence>
<dbReference type="AlphaFoldDB" id="A0A6I6F638"/>
<protein>
    <recommendedName>
        <fullName evidence="2">Biotin transporter</fullName>
    </recommendedName>
</protein>
<keyword evidence="2" id="KW-0813">Transport</keyword>
<feature type="transmembrane region" description="Helical" evidence="3">
    <location>
        <begin position="83"/>
        <end position="100"/>
    </location>
</feature>
<dbReference type="GO" id="GO:0015225">
    <property type="term" value="F:biotin transmembrane transporter activity"/>
    <property type="evidence" value="ECO:0007669"/>
    <property type="project" value="UniProtKB-UniRule"/>
</dbReference>
<dbReference type="Pfam" id="PF02632">
    <property type="entry name" value="BioY"/>
    <property type="match status" value="1"/>
</dbReference>
<proteinExistence type="inferred from homology"/>
<dbReference type="PIRSF" id="PIRSF016661">
    <property type="entry name" value="BioY"/>
    <property type="match status" value="1"/>
</dbReference>
<comment type="subcellular location">
    <subcellularLocation>
        <location evidence="2">Cell membrane</location>
        <topology evidence="2">Multi-pass membrane protein</topology>
    </subcellularLocation>
</comment>
<evidence type="ECO:0000313" key="4">
    <source>
        <dbReference type="EMBL" id="QGU96684.1"/>
    </source>
</evidence>
<dbReference type="Proteomes" id="UP000422764">
    <property type="component" value="Chromosome"/>
</dbReference>
<reference evidence="4 5" key="1">
    <citation type="submission" date="2019-12" db="EMBL/GenBank/DDBJ databases">
        <title>Genome sequenceing of Clostridium bovifaecis.</title>
        <authorList>
            <person name="Yao Y."/>
        </authorList>
    </citation>
    <scope>NUCLEOTIDE SEQUENCE [LARGE SCALE GENOMIC DNA]</scope>
    <source>
        <strain evidence="4 5">BXX</strain>
    </source>
</reference>
<accession>A0A6I6F638</accession>
<evidence type="ECO:0000256" key="2">
    <source>
        <dbReference type="PIRNR" id="PIRNR016661"/>
    </source>
</evidence>
<name>A0A6I6F638_9CLOT</name>
<keyword evidence="2" id="KW-1003">Cell membrane</keyword>
<dbReference type="GO" id="GO:0005886">
    <property type="term" value="C:plasma membrane"/>
    <property type="evidence" value="ECO:0007669"/>
    <property type="project" value="UniProtKB-SubCell"/>
</dbReference>
<feature type="transmembrane region" description="Helical" evidence="3">
    <location>
        <begin position="112"/>
        <end position="133"/>
    </location>
</feature>
<keyword evidence="3" id="KW-0812">Transmembrane</keyword>
<keyword evidence="2 3" id="KW-0472">Membrane</keyword>
<evidence type="ECO:0000256" key="3">
    <source>
        <dbReference type="SAM" id="Phobius"/>
    </source>
</evidence>
<gene>
    <name evidence="4" type="ORF">GOM49_17770</name>
</gene>
<dbReference type="PANTHER" id="PTHR34295:SF1">
    <property type="entry name" value="BIOTIN TRANSPORTER BIOY"/>
    <property type="match status" value="1"/>
</dbReference>
<sequence>MKITTRDMILVSFFTALTAVGAFLKIPISPAPITMQFLFTAFAGILLGSKLGALSQIIYVVLGLLGLPVFTKPSGLSYVFEPSFGYLIGFIFGAYVIGKISETNSKTSFIRLFLASVVGISVIYLIGVPYLYIILKYAMGTSITFGGALKSGLLIFLSGDITKCIVTAIIGVKVVPRVKHLVSGRNLVER</sequence>
<dbReference type="EMBL" id="CP046522">
    <property type="protein sequence ID" value="QGU96684.1"/>
    <property type="molecule type" value="Genomic_DNA"/>
</dbReference>
<evidence type="ECO:0000313" key="5">
    <source>
        <dbReference type="Proteomes" id="UP000422764"/>
    </source>
</evidence>
<dbReference type="Gene3D" id="1.10.1760.20">
    <property type="match status" value="1"/>
</dbReference>
<dbReference type="InterPro" id="IPR003784">
    <property type="entry name" value="BioY"/>
</dbReference>
<organism evidence="4 5">
    <name type="scientific">Clostridium bovifaecis</name>
    <dbReference type="NCBI Taxonomy" id="2184719"/>
    <lineage>
        <taxon>Bacteria</taxon>
        <taxon>Bacillati</taxon>
        <taxon>Bacillota</taxon>
        <taxon>Clostridia</taxon>
        <taxon>Eubacteriales</taxon>
        <taxon>Clostridiaceae</taxon>
        <taxon>Clostridium</taxon>
    </lineage>
</organism>
<keyword evidence="3" id="KW-1133">Transmembrane helix</keyword>
<keyword evidence="5" id="KW-1185">Reference proteome</keyword>
<dbReference type="PANTHER" id="PTHR34295">
    <property type="entry name" value="BIOTIN TRANSPORTER BIOY"/>
    <property type="match status" value="1"/>
</dbReference>